<dbReference type="STRING" id="406100.SAMN04488052_103221"/>
<keyword evidence="1" id="KW-0472">Membrane</keyword>
<reference evidence="2 3" key="1">
    <citation type="submission" date="2016-10" db="EMBL/GenBank/DDBJ databases">
        <authorList>
            <person name="de Groot N.N."/>
        </authorList>
    </citation>
    <scope>NUCLEOTIDE SEQUENCE [LARGE SCALE GENOMIC DNA]</scope>
    <source>
        <strain evidence="2 3">CGMCC 1.6291</strain>
    </source>
</reference>
<organism evidence="2 3">
    <name type="scientific">Aquisalimonas asiatica</name>
    <dbReference type="NCBI Taxonomy" id="406100"/>
    <lineage>
        <taxon>Bacteria</taxon>
        <taxon>Pseudomonadati</taxon>
        <taxon>Pseudomonadota</taxon>
        <taxon>Gammaproteobacteria</taxon>
        <taxon>Chromatiales</taxon>
        <taxon>Ectothiorhodospiraceae</taxon>
        <taxon>Aquisalimonas</taxon>
    </lineage>
</organism>
<accession>A0A1H8SV85</accession>
<keyword evidence="1" id="KW-1133">Transmembrane helix</keyword>
<gene>
    <name evidence="2" type="ORF">SAMN04488052_103221</name>
</gene>
<protein>
    <submittedName>
        <fullName evidence="2">Uncharacterized protein</fullName>
    </submittedName>
</protein>
<evidence type="ECO:0000313" key="2">
    <source>
        <dbReference type="EMBL" id="SEO82527.1"/>
    </source>
</evidence>
<name>A0A1H8SV85_9GAMM</name>
<dbReference type="AlphaFoldDB" id="A0A1H8SV85"/>
<keyword evidence="1" id="KW-0812">Transmembrane</keyword>
<feature type="transmembrane region" description="Helical" evidence="1">
    <location>
        <begin position="93"/>
        <end position="111"/>
    </location>
</feature>
<dbReference type="Proteomes" id="UP000199657">
    <property type="component" value="Unassembled WGS sequence"/>
</dbReference>
<feature type="transmembrane region" description="Helical" evidence="1">
    <location>
        <begin position="53"/>
        <end position="73"/>
    </location>
</feature>
<keyword evidence="3" id="KW-1185">Reference proteome</keyword>
<feature type="transmembrane region" description="Helical" evidence="1">
    <location>
        <begin position="27"/>
        <end position="46"/>
    </location>
</feature>
<evidence type="ECO:0000313" key="3">
    <source>
        <dbReference type="Proteomes" id="UP000199657"/>
    </source>
</evidence>
<evidence type="ECO:0000256" key="1">
    <source>
        <dbReference type="SAM" id="Phobius"/>
    </source>
</evidence>
<proteinExistence type="predicted"/>
<dbReference type="EMBL" id="FOEG01000003">
    <property type="protein sequence ID" value="SEO82527.1"/>
    <property type="molecule type" value="Genomic_DNA"/>
</dbReference>
<sequence>MCVPLRGAEGAARRPDGEPLMPPMPPMLTGLLLVVFLVHLVAFALLGLKRRQAYYLALVITFSLLSASMALRLTAPEAILANGVAWHEALRMLAWPAAAVSVGWTLLRLRIRIAARRG</sequence>